<dbReference type="Proteomes" id="UP000264146">
    <property type="component" value="Chromosome"/>
</dbReference>
<dbReference type="PROSITE" id="PS51096">
    <property type="entry name" value="PTS_EIIA_TYPE_4"/>
    <property type="match status" value="1"/>
</dbReference>
<evidence type="ECO:0000313" key="9">
    <source>
        <dbReference type="EMBL" id="SUM85856.1"/>
    </source>
</evidence>
<gene>
    <name evidence="9" type="primary">dhaM_1</name>
    <name evidence="8" type="ORF">C1O36_00770</name>
    <name evidence="9" type="ORF">NCTC12218_00067</name>
</gene>
<reference evidence="8 11" key="1">
    <citation type="submission" date="2018-01" db="EMBL/GenBank/DDBJ databases">
        <title>Complete genome sequence of Staphylococcus Scheliferi isolated from human.</title>
        <authorList>
            <person name="Abouelkhair M.A."/>
            <person name="Bemis D.A."/>
            <person name="Kania S.A."/>
        </authorList>
    </citation>
    <scope>NUCLEOTIDE SEQUENCE [LARGE SCALE GENOMIC DNA]</scope>
    <source>
        <strain evidence="8 11">ATCC 43808</strain>
    </source>
</reference>
<evidence type="ECO:0000313" key="11">
    <source>
        <dbReference type="Proteomes" id="UP000572988"/>
    </source>
</evidence>
<evidence type="ECO:0000256" key="5">
    <source>
        <dbReference type="ARBA" id="ARBA00046577"/>
    </source>
</evidence>
<protein>
    <recommendedName>
        <fullName evidence="3">phosphoenolpyruvate--glycerone phosphotransferase</fullName>
        <ecNumber evidence="3">2.7.1.121</ecNumber>
    </recommendedName>
</protein>
<dbReference type="AlphaFoldDB" id="A0A0K1A486"/>
<dbReference type="InterPro" id="IPR036662">
    <property type="entry name" value="PTS_EIIA_man-typ_sf"/>
</dbReference>
<dbReference type="RefSeq" id="WP_016425786.1">
    <property type="nucleotide sequence ID" value="NZ_CABKRV010000002.1"/>
</dbReference>
<evidence type="ECO:0000259" key="6">
    <source>
        <dbReference type="PROSITE" id="PS51096"/>
    </source>
</evidence>
<evidence type="ECO:0000313" key="10">
    <source>
        <dbReference type="Proteomes" id="UP000264146"/>
    </source>
</evidence>
<feature type="domain" description="PTS EIIA type-4" evidence="6">
    <location>
        <begin position="1"/>
        <end position="122"/>
    </location>
</feature>
<dbReference type="GO" id="GO:0016020">
    <property type="term" value="C:membrane"/>
    <property type="evidence" value="ECO:0007669"/>
    <property type="project" value="InterPro"/>
</dbReference>
<keyword evidence="8" id="KW-0418">Kinase</keyword>
<dbReference type="GeneID" id="72413181"/>
<dbReference type="InterPro" id="IPR012844">
    <property type="entry name" value="DhaM_N"/>
</dbReference>
<dbReference type="PANTHER" id="PTHR38594">
    <property type="entry name" value="PEP-DEPENDENT DIHYDROXYACETONE KINASE, PHOSPHORYL DONOR SUBUNIT DHAM"/>
    <property type="match status" value="1"/>
</dbReference>
<evidence type="ECO:0000256" key="4">
    <source>
        <dbReference type="ARBA" id="ARBA00022679"/>
    </source>
</evidence>
<organism evidence="9">
    <name type="scientific">Staphylococcus schleiferi</name>
    <dbReference type="NCBI Taxonomy" id="1295"/>
    <lineage>
        <taxon>Bacteria</taxon>
        <taxon>Bacillati</taxon>
        <taxon>Bacillota</taxon>
        <taxon>Bacilli</taxon>
        <taxon>Bacillales</taxon>
        <taxon>Staphylococcaceae</taxon>
        <taxon>Staphylococcus</taxon>
    </lineage>
</organism>
<dbReference type="InterPro" id="IPR004701">
    <property type="entry name" value="PTS_EIIA_man-typ"/>
</dbReference>
<dbReference type="NCBIfam" id="TIGR02364">
    <property type="entry name" value="dha_pts"/>
    <property type="match status" value="1"/>
</dbReference>
<dbReference type="Pfam" id="PF03610">
    <property type="entry name" value="EIIA-man"/>
    <property type="match status" value="1"/>
</dbReference>
<dbReference type="EMBL" id="POVK01000002">
    <property type="protein sequence ID" value="NHA33071.1"/>
    <property type="molecule type" value="Genomic_DNA"/>
</dbReference>
<comment type="function">
    <text evidence="2">Component of the dihydroxyacetone kinase complex, which is responsible for the phosphoenolpyruvate (PEP)-dependent phosphorylation of dihydroxyacetone. DhaM serves as the phosphoryl donor. Is phosphorylated by phosphoenolpyruvate in an EI- and HPr-dependent reaction, and a phosphorelay system on histidine residues finally leads to phosphoryl transfer to DhaL and dihydroxyacetone.</text>
</comment>
<dbReference type="EC" id="2.7.1.121" evidence="3"/>
<keyword evidence="11" id="KW-1185">Reference proteome</keyword>
<comment type="catalytic activity">
    <reaction evidence="1">
        <text>dihydroxyacetone + phosphoenolpyruvate = dihydroxyacetone phosphate + pyruvate</text>
        <dbReference type="Rhea" id="RHEA:18381"/>
        <dbReference type="ChEBI" id="CHEBI:15361"/>
        <dbReference type="ChEBI" id="CHEBI:16016"/>
        <dbReference type="ChEBI" id="CHEBI:57642"/>
        <dbReference type="ChEBI" id="CHEBI:58702"/>
        <dbReference type="EC" id="2.7.1.121"/>
    </reaction>
</comment>
<name>A0A0K1A486_STASC</name>
<evidence type="ECO:0000256" key="3">
    <source>
        <dbReference type="ARBA" id="ARBA00012095"/>
    </source>
</evidence>
<dbReference type="InterPro" id="IPR039643">
    <property type="entry name" value="DhaM"/>
</dbReference>
<evidence type="ECO:0000313" key="8">
    <source>
        <dbReference type="EMBL" id="NHA33071.1"/>
    </source>
</evidence>
<evidence type="ECO:0000313" key="7">
    <source>
        <dbReference type="EMBL" id="CAD7358486.1"/>
    </source>
</evidence>
<dbReference type="EMBL" id="LR962863">
    <property type="protein sequence ID" value="CAD7358486.1"/>
    <property type="molecule type" value="Genomic_DNA"/>
</dbReference>
<dbReference type="GO" id="GO:0019563">
    <property type="term" value="P:glycerol catabolic process"/>
    <property type="evidence" value="ECO:0007669"/>
    <property type="project" value="InterPro"/>
</dbReference>
<reference evidence="7 10" key="3">
    <citation type="submission" date="2020-11" db="EMBL/GenBank/DDBJ databases">
        <authorList>
            <consortium name="Pathogen Informatics"/>
        </authorList>
    </citation>
    <scope>NUCLEOTIDE SEQUENCE [LARGE SCALE GENOMIC DNA]</scope>
    <source>
        <strain evidence="7 10">NCTC12218</strain>
    </source>
</reference>
<accession>A0A0K1A486</accession>
<proteinExistence type="predicted"/>
<dbReference type="STRING" id="1295.RN70_00510"/>
<dbReference type="OrthoDB" id="7065393at2"/>
<comment type="subunit">
    <text evidence="5">Homodimer. The dihydroxyacetone kinase complex is composed of a homodimer of DhaM, a homodimer of DhaK and the subunit DhaL.</text>
</comment>
<dbReference type="GO" id="GO:0009401">
    <property type="term" value="P:phosphoenolpyruvate-dependent sugar phosphotransferase system"/>
    <property type="evidence" value="ECO:0007669"/>
    <property type="project" value="InterPro"/>
</dbReference>
<evidence type="ECO:0000256" key="2">
    <source>
        <dbReference type="ARBA" id="ARBA00002788"/>
    </source>
</evidence>
<evidence type="ECO:0000256" key="1">
    <source>
        <dbReference type="ARBA" id="ARBA00001113"/>
    </source>
</evidence>
<reference evidence="9" key="2">
    <citation type="submission" date="2018-06" db="EMBL/GenBank/DDBJ databases">
        <authorList>
            <consortium name="Pathogen Informatics"/>
            <person name="Doyle S."/>
        </authorList>
    </citation>
    <scope>NUCLEOTIDE SEQUENCE [LARGE SCALE GENOMIC DNA]</scope>
    <source>
        <strain evidence="9">NCTC12218</strain>
    </source>
</reference>
<dbReference type="Gene3D" id="3.40.50.510">
    <property type="entry name" value="Phosphotransferase system, mannose-type IIA component"/>
    <property type="match status" value="1"/>
</dbReference>
<dbReference type="Proteomes" id="UP000572988">
    <property type="component" value="Unassembled WGS sequence"/>
</dbReference>
<dbReference type="GO" id="GO:0047324">
    <property type="term" value="F:phosphoenolpyruvate-glycerone phosphotransferase activity"/>
    <property type="evidence" value="ECO:0007669"/>
    <property type="project" value="UniProtKB-EC"/>
</dbReference>
<sequence length="122" mass="13306">MTSIVIVSHSYKIAEGVKELNGQMTDNSVNIVAVGGLENQEIGTDFNRIFSAINNLKDDALCFYDIGSAGMNLDTVLEMYEGPHRIEKIEAPIVEGSFIASVAIKSNMSMDDAIAEVKTQYK</sequence>
<dbReference type="EMBL" id="UHEF01000001">
    <property type="protein sequence ID" value="SUM85856.1"/>
    <property type="molecule type" value="Genomic_DNA"/>
</dbReference>
<dbReference type="KEGG" id="sscz:RN70_00510"/>
<dbReference type="PANTHER" id="PTHR38594:SF1">
    <property type="entry name" value="PEP-DEPENDENT DIHYDROXYACETONE KINASE, PHOSPHORYL DONOR SUBUNIT DHAM"/>
    <property type="match status" value="1"/>
</dbReference>
<keyword evidence="4 9" id="KW-0808">Transferase</keyword>
<dbReference type="SUPFAM" id="SSF53062">
    <property type="entry name" value="PTS system fructose IIA component-like"/>
    <property type="match status" value="1"/>
</dbReference>